<sequence length="195" mass="22678">MTDFSVNTIRVNNSGGRTLLENWVEERACKQYEEPDKKQSHRHKFGHKGILTTNFNSQVENLSTTKDSYRQPSGNGTRAKGRKLELFEKQLVEKLSAEVQEEFHPPPTPPDYRSVTKQDFFSREFIPTERIPEQPHDVVREQPLTYWSEKSNIIHGVSQVQTKDTPFRKNAAFSTPVEHQLDDSKPYEKWNFDGV</sequence>
<keyword evidence="3" id="KW-1185">Reference proteome</keyword>
<feature type="region of interest" description="Disordered" evidence="1">
    <location>
        <begin position="173"/>
        <end position="195"/>
    </location>
</feature>
<dbReference type="Pfam" id="PF22584">
    <property type="entry name" value="CFAP143"/>
    <property type="match status" value="1"/>
</dbReference>
<dbReference type="GO" id="GO:0045944">
    <property type="term" value="P:positive regulation of transcription by RNA polymerase II"/>
    <property type="evidence" value="ECO:0007669"/>
    <property type="project" value="TreeGrafter"/>
</dbReference>
<protein>
    <submittedName>
        <fullName evidence="2">Sperm-associated antigen 8</fullName>
    </submittedName>
</protein>
<evidence type="ECO:0000256" key="1">
    <source>
        <dbReference type="SAM" id="MobiDB-lite"/>
    </source>
</evidence>
<dbReference type="InterPro" id="IPR026124">
    <property type="entry name" value="Sperm-assoc_Ag8"/>
</dbReference>
<dbReference type="PANTHER" id="PTHR15510">
    <property type="entry name" value="SPERM-ASSOCIATED ANTIGEN 8"/>
    <property type="match status" value="1"/>
</dbReference>
<evidence type="ECO:0000313" key="3">
    <source>
        <dbReference type="Proteomes" id="UP001152795"/>
    </source>
</evidence>
<dbReference type="GO" id="GO:0005634">
    <property type="term" value="C:nucleus"/>
    <property type="evidence" value="ECO:0007669"/>
    <property type="project" value="TreeGrafter"/>
</dbReference>
<dbReference type="OrthoDB" id="2120499at2759"/>
<reference evidence="2" key="1">
    <citation type="submission" date="2020-04" db="EMBL/GenBank/DDBJ databases">
        <authorList>
            <person name="Alioto T."/>
            <person name="Alioto T."/>
            <person name="Gomez Garrido J."/>
        </authorList>
    </citation>
    <scope>NUCLEOTIDE SEQUENCE</scope>
    <source>
        <strain evidence="2">A484AB</strain>
    </source>
</reference>
<dbReference type="AlphaFoldDB" id="A0A7D9DGF0"/>
<organism evidence="2 3">
    <name type="scientific">Paramuricea clavata</name>
    <name type="common">Red gorgonian</name>
    <name type="synonym">Violescent sea-whip</name>
    <dbReference type="NCBI Taxonomy" id="317549"/>
    <lineage>
        <taxon>Eukaryota</taxon>
        <taxon>Metazoa</taxon>
        <taxon>Cnidaria</taxon>
        <taxon>Anthozoa</taxon>
        <taxon>Octocorallia</taxon>
        <taxon>Malacalcyonacea</taxon>
        <taxon>Plexauridae</taxon>
        <taxon>Paramuricea</taxon>
    </lineage>
</organism>
<gene>
    <name evidence="2" type="ORF">PACLA_8A083531</name>
</gene>
<name>A0A7D9DGF0_PARCT</name>
<proteinExistence type="predicted"/>
<dbReference type="EMBL" id="CACRXK020000832">
    <property type="protein sequence ID" value="CAB3985136.1"/>
    <property type="molecule type" value="Genomic_DNA"/>
</dbReference>
<accession>A0A7D9DGF0</accession>
<evidence type="ECO:0000313" key="2">
    <source>
        <dbReference type="EMBL" id="CAB3985136.1"/>
    </source>
</evidence>
<dbReference type="GO" id="GO:0008017">
    <property type="term" value="F:microtubule binding"/>
    <property type="evidence" value="ECO:0007669"/>
    <property type="project" value="InterPro"/>
</dbReference>
<feature type="compositionally biased region" description="Basic and acidic residues" evidence="1">
    <location>
        <begin position="179"/>
        <end position="195"/>
    </location>
</feature>
<dbReference type="GO" id="GO:0005737">
    <property type="term" value="C:cytoplasm"/>
    <property type="evidence" value="ECO:0007669"/>
    <property type="project" value="TreeGrafter"/>
</dbReference>
<comment type="caution">
    <text evidence="2">The sequence shown here is derived from an EMBL/GenBank/DDBJ whole genome shotgun (WGS) entry which is preliminary data.</text>
</comment>
<dbReference type="PANTHER" id="PTHR15510:SF5">
    <property type="entry name" value="SPERM-ASSOCIATED ANTIGEN 8"/>
    <property type="match status" value="1"/>
</dbReference>
<dbReference type="Proteomes" id="UP001152795">
    <property type="component" value="Unassembled WGS sequence"/>
</dbReference>